<protein>
    <submittedName>
        <fullName evidence="1">Uncharacterized protein</fullName>
    </submittedName>
</protein>
<dbReference type="AlphaFoldDB" id="A0A132A0U2"/>
<reference evidence="1 2" key="1">
    <citation type="journal article" date="2015" name="Parasit. Vectors">
        <title>Draft genome of the scabies mite.</title>
        <authorList>
            <person name="Rider S.D.Jr."/>
            <person name="Morgan M.S."/>
            <person name="Arlian L.G."/>
        </authorList>
    </citation>
    <scope>NUCLEOTIDE SEQUENCE [LARGE SCALE GENOMIC DNA]</scope>
    <source>
        <strain evidence="1">Arlian Lab</strain>
    </source>
</reference>
<name>A0A132A0U2_SARSC</name>
<dbReference type="EMBL" id="JXLN01009327">
    <property type="protein sequence ID" value="KPM04553.1"/>
    <property type="molecule type" value="Genomic_DNA"/>
</dbReference>
<evidence type="ECO:0000313" key="2">
    <source>
        <dbReference type="Proteomes" id="UP000616769"/>
    </source>
</evidence>
<evidence type="ECO:0000313" key="1">
    <source>
        <dbReference type="EMBL" id="KPM04553.1"/>
    </source>
</evidence>
<comment type="caution">
    <text evidence="1">The sequence shown here is derived from an EMBL/GenBank/DDBJ whole genome shotgun (WGS) entry which is preliminary data.</text>
</comment>
<proteinExistence type="predicted"/>
<dbReference type="Proteomes" id="UP000616769">
    <property type="component" value="Unassembled WGS sequence"/>
</dbReference>
<organism evidence="1 2">
    <name type="scientific">Sarcoptes scabiei</name>
    <name type="common">Itch mite</name>
    <name type="synonym">Acarus scabiei</name>
    <dbReference type="NCBI Taxonomy" id="52283"/>
    <lineage>
        <taxon>Eukaryota</taxon>
        <taxon>Metazoa</taxon>
        <taxon>Ecdysozoa</taxon>
        <taxon>Arthropoda</taxon>
        <taxon>Chelicerata</taxon>
        <taxon>Arachnida</taxon>
        <taxon>Acari</taxon>
        <taxon>Acariformes</taxon>
        <taxon>Sarcoptiformes</taxon>
        <taxon>Astigmata</taxon>
        <taxon>Psoroptidia</taxon>
        <taxon>Sarcoptoidea</taxon>
        <taxon>Sarcoptidae</taxon>
        <taxon>Sarcoptinae</taxon>
        <taxon>Sarcoptes</taxon>
    </lineage>
</organism>
<accession>A0A132A0U2</accession>
<gene>
    <name evidence="1" type="ORF">QR98_0030030</name>
</gene>
<sequence>MLEKEKRFKLDLFCARSSPPLPTVYSSPIHLSFHPDFTMQILDLLELKYTERTLKIEFN</sequence>
<dbReference type="VEuPathDB" id="VectorBase:SSCA005402"/>